<keyword evidence="7" id="KW-0503">Monooxygenase</keyword>
<dbReference type="OrthoDB" id="3934656at2759"/>
<evidence type="ECO:0000256" key="6">
    <source>
        <dbReference type="ARBA" id="ARBA00023004"/>
    </source>
</evidence>
<dbReference type="Pfam" id="PF00067">
    <property type="entry name" value="p450"/>
    <property type="match status" value="1"/>
</dbReference>
<name>A0A4Z0ZF44_9PEZI</name>
<evidence type="ECO:0000313" key="10">
    <source>
        <dbReference type="Proteomes" id="UP000297716"/>
    </source>
</evidence>
<evidence type="ECO:0008006" key="11">
    <source>
        <dbReference type="Google" id="ProtNLM"/>
    </source>
</evidence>
<dbReference type="AlphaFoldDB" id="A0A4Z0ZF44"/>
<accession>A0A4Z0ZF44</accession>
<feature type="binding site" description="axial binding residue" evidence="8">
    <location>
        <position position="384"/>
    </location>
    <ligand>
        <name>heme</name>
        <dbReference type="ChEBI" id="CHEBI:30413"/>
    </ligand>
    <ligandPart>
        <name>Fe</name>
        <dbReference type="ChEBI" id="CHEBI:18248"/>
    </ligandPart>
</feature>
<dbReference type="PANTHER" id="PTHR24305:SF77">
    <property type="entry name" value="CYTOCHROME P450 MONOOXYGENASE"/>
    <property type="match status" value="1"/>
</dbReference>
<dbReference type="EMBL" id="SKBN01000013">
    <property type="protein sequence ID" value="TGJ87462.1"/>
    <property type="molecule type" value="Genomic_DNA"/>
</dbReference>
<dbReference type="InterPro" id="IPR002401">
    <property type="entry name" value="Cyt_P450_E_grp-I"/>
</dbReference>
<gene>
    <name evidence="9" type="ORF">E0Z10_g1260</name>
</gene>
<evidence type="ECO:0000313" key="9">
    <source>
        <dbReference type="EMBL" id="TGJ87462.1"/>
    </source>
</evidence>
<dbReference type="GO" id="GO:0004497">
    <property type="term" value="F:monooxygenase activity"/>
    <property type="evidence" value="ECO:0007669"/>
    <property type="project" value="UniProtKB-KW"/>
</dbReference>
<evidence type="ECO:0000256" key="2">
    <source>
        <dbReference type="ARBA" id="ARBA00010617"/>
    </source>
</evidence>
<evidence type="ECO:0000256" key="4">
    <source>
        <dbReference type="ARBA" id="ARBA00022723"/>
    </source>
</evidence>
<keyword evidence="6 8" id="KW-0408">Iron</keyword>
<dbReference type="InterPro" id="IPR050121">
    <property type="entry name" value="Cytochrome_P450_monoxygenase"/>
</dbReference>
<comment type="cofactor">
    <cofactor evidence="1 8">
        <name>heme</name>
        <dbReference type="ChEBI" id="CHEBI:30413"/>
    </cofactor>
</comment>
<dbReference type="PANTHER" id="PTHR24305">
    <property type="entry name" value="CYTOCHROME P450"/>
    <property type="match status" value="1"/>
</dbReference>
<protein>
    <recommendedName>
        <fullName evidence="11">Cytochrome P450</fullName>
    </recommendedName>
</protein>
<evidence type="ECO:0000256" key="7">
    <source>
        <dbReference type="ARBA" id="ARBA00023033"/>
    </source>
</evidence>
<keyword evidence="3 8" id="KW-0349">Heme</keyword>
<dbReference type="Proteomes" id="UP000297716">
    <property type="component" value="Unassembled WGS sequence"/>
</dbReference>
<dbReference type="GO" id="GO:0020037">
    <property type="term" value="F:heme binding"/>
    <property type="evidence" value="ECO:0007669"/>
    <property type="project" value="InterPro"/>
</dbReference>
<dbReference type="InterPro" id="IPR036396">
    <property type="entry name" value="Cyt_P450_sf"/>
</dbReference>
<evidence type="ECO:0000256" key="5">
    <source>
        <dbReference type="ARBA" id="ARBA00023002"/>
    </source>
</evidence>
<organism evidence="9 10">
    <name type="scientific">Xylaria hypoxylon</name>
    <dbReference type="NCBI Taxonomy" id="37992"/>
    <lineage>
        <taxon>Eukaryota</taxon>
        <taxon>Fungi</taxon>
        <taxon>Dikarya</taxon>
        <taxon>Ascomycota</taxon>
        <taxon>Pezizomycotina</taxon>
        <taxon>Sordariomycetes</taxon>
        <taxon>Xylariomycetidae</taxon>
        <taxon>Xylariales</taxon>
        <taxon>Xylariaceae</taxon>
        <taxon>Xylaria</taxon>
    </lineage>
</organism>
<keyword evidence="10" id="KW-1185">Reference proteome</keyword>
<proteinExistence type="inferred from homology"/>
<dbReference type="GO" id="GO:0016705">
    <property type="term" value="F:oxidoreductase activity, acting on paired donors, with incorporation or reduction of molecular oxygen"/>
    <property type="evidence" value="ECO:0007669"/>
    <property type="project" value="InterPro"/>
</dbReference>
<evidence type="ECO:0000256" key="1">
    <source>
        <dbReference type="ARBA" id="ARBA00001971"/>
    </source>
</evidence>
<dbReference type="InterPro" id="IPR001128">
    <property type="entry name" value="Cyt_P450"/>
</dbReference>
<sequence length="460" mass="51936">MAAEQKKYGKVLRIAPDAITIFDPETLMRINSARSSYDKAIWYESARIDYRGNSVITEVNTTKHDKRKAKLAPAFAGKNLALLETKVDKWLAALVDSIRSKIAKGEETMNIGVLIQYFQVDLISELSIGQPWGDLKEDKDHFGYMKMTEDIIPNIQSYGLLPAFRVIFTSPWFMKLFGPKTTDTDGVGLFMRILQDEVESRFKDNSGKPKEDWDILGEWMNNGVPANECQLDLSLLVPAGSETSVMMIRGTLLLLMSSPVAYWKLKQEIKGAIAAGHISNPMTNEESKNLEYTQAVLREGMRMMVPINFGFPKKVPDSGDTICGKFIPGGTDVYVNFHSLMRSEEVFGSDAETFRPERFLGNDPNVAYMSKVVDLVFGGGRFMCLGKAVANMEINKIFVEVRNRPHPNSNNYPLNGQFGLLFRNFDFQIATPEKPWRREAYSTYLVRDFLARVTEDTTMG</sequence>
<evidence type="ECO:0000256" key="3">
    <source>
        <dbReference type="ARBA" id="ARBA00022617"/>
    </source>
</evidence>
<dbReference type="GO" id="GO:0005506">
    <property type="term" value="F:iron ion binding"/>
    <property type="evidence" value="ECO:0007669"/>
    <property type="project" value="InterPro"/>
</dbReference>
<keyword evidence="5" id="KW-0560">Oxidoreductase</keyword>
<dbReference type="SUPFAM" id="SSF48264">
    <property type="entry name" value="Cytochrome P450"/>
    <property type="match status" value="1"/>
</dbReference>
<dbReference type="Gene3D" id="1.10.630.10">
    <property type="entry name" value="Cytochrome P450"/>
    <property type="match status" value="1"/>
</dbReference>
<dbReference type="PRINTS" id="PR00463">
    <property type="entry name" value="EP450I"/>
</dbReference>
<reference evidence="9 10" key="1">
    <citation type="submission" date="2019-03" db="EMBL/GenBank/DDBJ databases">
        <title>Draft genome sequence of Xylaria hypoxylon DSM 108379, a ubiquitous saprotrophic-parasitic fungi on hardwood.</title>
        <authorList>
            <person name="Buettner E."/>
            <person name="Leonhardt S."/>
            <person name="Gebauer A.M."/>
            <person name="Liers C."/>
            <person name="Hofrichter M."/>
            <person name="Kellner H."/>
        </authorList>
    </citation>
    <scope>NUCLEOTIDE SEQUENCE [LARGE SCALE GENOMIC DNA]</scope>
    <source>
        <strain evidence="9 10">DSM 108379</strain>
    </source>
</reference>
<keyword evidence="4 8" id="KW-0479">Metal-binding</keyword>
<comment type="similarity">
    <text evidence="2">Belongs to the cytochrome P450 family.</text>
</comment>
<evidence type="ECO:0000256" key="8">
    <source>
        <dbReference type="PIRSR" id="PIRSR602401-1"/>
    </source>
</evidence>
<comment type="caution">
    <text evidence="9">The sequence shown here is derived from an EMBL/GenBank/DDBJ whole genome shotgun (WGS) entry which is preliminary data.</text>
</comment>
<dbReference type="STRING" id="37992.A0A4Z0ZF44"/>
<dbReference type="PRINTS" id="PR00385">
    <property type="entry name" value="P450"/>
</dbReference>